<reference evidence="3" key="1">
    <citation type="journal article" date="2019" name="Int. J. Syst. Evol. Microbiol.">
        <title>The Global Catalogue of Microorganisms (GCM) 10K type strain sequencing project: providing services to taxonomists for standard genome sequencing and annotation.</title>
        <authorList>
            <consortium name="The Broad Institute Genomics Platform"/>
            <consortium name="The Broad Institute Genome Sequencing Center for Infectious Disease"/>
            <person name="Wu L."/>
            <person name="Ma J."/>
        </authorList>
    </citation>
    <scope>NUCLEOTIDE SEQUENCE [LARGE SCALE GENOMIC DNA]</scope>
    <source>
        <strain evidence="3">JCM 11483</strain>
    </source>
</reference>
<feature type="domain" description="NAD-dependent epimerase/dehydratase" evidence="1">
    <location>
        <begin position="3"/>
        <end position="138"/>
    </location>
</feature>
<name>A0ABP6RDG9_9MICC</name>
<dbReference type="InterPro" id="IPR036291">
    <property type="entry name" value="NAD(P)-bd_dom_sf"/>
</dbReference>
<dbReference type="Proteomes" id="UP001501736">
    <property type="component" value="Unassembled WGS sequence"/>
</dbReference>
<feature type="domain" description="NAD-dependent epimerase/dehydratase" evidence="1">
    <location>
        <begin position="164"/>
        <end position="275"/>
    </location>
</feature>
<dbReference type="EMBL" id="BAAAYG010000003">
    <property type="protein sequence ID" value="GAA3282281.1"/>
    <property type="molecule type" value="Genomic_DNA"/>
</dbReference>
<proteinExistence type="predicted"/>
<keyword evidence="3" id="KW-1185">Reference proteome</keyword>
<accession>A0ABP6RDG9</accession>
<dbReference type="PANTHER" id="PTHR43245">
    <property type="entry name" value="BIFUNCTIONAL POLYMYXIN RESISTANCE PROTEIN ARNA"/>
    <property type="match status" value="1"/>
</dbReference>
<evidence type="ECO:0000313" key="3">
    <source>
        <dbReference type="Proteomes" id="UP001501736"/>
    </source>
</evidence>
<sequence>MKVLLTGAAGFIGRHIAEAAADAGHEVVGVDMLLPQAHGESSTTPPGVVRGDVRDPDLLDRLLPTVDVVCHQAATVGNGVDAQDLPGYAAHNDLGTATLLAAMARAGTTRLVLASSVVVYGEGRYTCPRDGDVPPAPRRESDLARGLFDPRCPRCGDDVEPRLVDEDAPFAPRSGYAASKIAQEHYAASWCTLESARAIALRYHNAYGPGMPADTPYSGVAAIFRSALEHGEPPRVLEDGEQRRDFVHVADIARANLAAIEAVGSGPVGLRAYNVCSGSTFTIGDMARRLAAVMGGPEPVVTGEHRAFDVRHVTASPEAARAELGFEAAVGPHEGIAELATAPLRHR</sequence>
<protein>
    <submittedName>
        <fullName evidence="2">NAD-dependent epimerase/dehydratase family protein</fullName>
    </submittedName>
</protein>
<gene>
    <name evidence="2" type="ORF">GCM10020260_09070</name>
</gene>
<dbReference type="PANTHER" id="PTHR43245:SF13">
    <property type="entry name" value="UDP-D-APIOSE_UDP-D-XYLOSE SYNTHASE 2"/>
    <property type="match status" value="1"/>
</dbReference>
<evidence type="ECO:0000259" key="1">
    <source>
        <dbReference type="Pfam" id="PF01370"/>
    </source>
</evidence>
<dbReference type="SUPFAM" id="SSF51735">
    <property type="entry name" value="NAD(P)-binding Rossmann-fold domains"/>
    <property type="match status" value="1"/>
</dbReference>
<comment type="caution">
    <text evidence="2">The sequence shown here is derived from an EMBL/GenBank/DDBJ whole genome shotgun (WGS) entry which is preliminary data.</text>
</comment>
<dbReference type="Pfam" id="PF01370">
    <property type="entry name" value="Epimerase"/>
    <property type="match status" value="2"/>
</dbReference>
<dbReference type="InterPro" id="IPR050177">
    <property type="entry name" value="Lipid_A_modif_metabolic_enz"/>
</dbReference>
<dbReference type="Gene3D" id="3.40.50.720">
    <property type="entry name" value="NAD(P)-binding Rossmann-like Domain"/>
    <property type="match status" value="1"/>
</dbReference>
<evidence type="ECO:0000313" key="2">
    <source>
        <dbReference type="EMBL" id="GAA3282281.1"/>
    </source>
</evidence>
<organism evidence="2 3">
    <name type="scientific">Nesterenkonia halobia</name>
    <dbReference type="NCBI Taxonomy" id="37922"/>
    <lineage>
        <taxon>Bacteria</taxon>
        <taxon>Bacillati</taxon>
        <taxon>Actinomycetota</taxon>
        <taxon>Actinomycetes</taxon>
        <taxon>Micrococcales</taxon>
        <taxon>Micrococcaceae</taxon>
        <taxon>Nesterenkonia</taxon>
    </lineage>
</organism>
<dbReference type="RefSeq" id="WP_344718629.1">
    <property type="nucleotide sequence ID" value="NZ_BAAAYG010000003.1"/>
</dbReference>
<dbReference type="InterPro" id="IPR001509">
    <property type="entry name" value="Epimerase_deHydtase"/>
</dbReference>